<protein>
    <submittedName>
        <fullName evidence="3">Uncharacterized protein</fullName>
    </submittedName>
</protein>
<reference evidence="4" key="1">
    <citation type="submission" date="2016-10" db="EMBL/GenBank/DDBJ databases">
        <authorList>
            <person name="Varghese N."/>
        </authorList>
    </citation>
    <scope>NUCLEOTIDE SEQUENCE [LARGE SCALE GENOMIC DNA]</scope>
    <source>
        <strain evidence="4">DSM 45096 / BCRC 16803 / CGMCC 4.1857 / CIP 109030 / JCM 12277 / KCTC 19219 / NBRC 100920 / 33214</strain>
    </source>
</reference>
<sequence length="468" mass="48160">MGENMRSIRTGRKAAVAAVVVATGALGLGVAAPAATAATQPTITLDRVAPLALALTGAQSPQLNWTFHRNLGFRNVDVKVDARGLAKVGKVAFSGECTAHGLVADCAEYWPVDGTGMGGNAPFTVTPFKGVKLGTTGGYTVSGSAPGLVVKGGSGVVTVGGPAYNLAPLGQFKNEKVGAVVSQPITFGNVGDRPANGSDVALVLSPGLSFTQHYSNCRYRSDVQGGVRVEDAAVCHFRDWMRIGEKVTFAQPVRTKVTPRAMWTYLDVQAAPAGSPSLAWATSSQPTSRWTQGRGPALGLKRLVVGKASSVPAGTAQLMSENQGYGVESVTARNGADYGVTGSSAKAAAGHDVTMSFSVTNHGPAVLYDRSGGEATPYVKLTAPAGTTVVGGPECGQGTDSAWYCSAGLKAILSFPGDTYHFTVTFHVDTVVPQARGQVQLVWGGGAPSTTLPFDPNPKNNTAPLILN</sequence>
<dbReference type="Proteomes" id="UP000183015">
    <property type="component" value="Unassembled WGS sequence"/>
</dbReference>
<evidence type="ECO:0000313" key="3">
    <source>
        <dbReference type="EMBL" id="SEL41528.1"/>
    </source>
</evidence>
<proteinExistence type="predicted"/>
<gene>
    <name evidence="3" type="ORF">SAMN05414137_108223</name>
</gene>
<keyword evidence="4" id="KW-1185">Reference proteome</keyword>
<feature type="chain" id="PRO_5010357547" evidence="2">
    <location>
        <begin position="38"/>
        <end position="468"/>
    </location>
</feature>
<dbReference type="eggNOG" id="ENOG503426H">
    <property type="taxonomic scope" value="Bacteria"/>
</dbReference>
<evidence type="ECO:0000256" key="2">
    <source>
        <dbReference type="SAM" id="SignalP"/>
    </source>
</evidence>
<accession>A0A1H7Q1C4</accession>
<name>A0A1H7Q1C4_STRJI</name>
<feature type="region of interest" description="Disordered" evidence="1">
    <location>
        <begin position="449"/>
        <end position="468"/>
    </location>
</feature>
<organism evidence="3 4">
    <name type="scientific">Streptacidiphilus jiangxiensis</name>
    <dbReference type="NCBI Taxonomy" id="235985"/>
    <lineage>
        <taxon>Bacteria</taxon>
        <taxon>Bacillati</taxon>
        <taxon>Actinomycetota</taxon>
        <taxon>Actinomycetes</taxon>
        <taxon>Kitasatosporales</taxon>
        <taxon>Streptomycetaceae</taxon>
        <taxon>Streptacidiphilus</taxon>
    </lineage>
</organism>
<keyword evidence="2" id="KW-0732">Signal</keyword>
<feature type="signal peptide" evidence="2">
    <location>
        <begin position="1"/>
        <end position="37"/>
    </location>
</feature>
<dbReference type="EMBL" id="FOAZ01000008">
    <property type="protein sequence ID" value="SEL41528.1"/>
    <property type="molecule type" value="Genomic_DNA"/>
</dbReference>
<dbReference type="STRING" id="235985.SAMN05414137_108223"/>
<evidence type="ECO:0000313" key="4">
    <source>
        <dbReference type="Proteomes" id="UP000183015"/>
    </source>
</evidence>
<evidence type="ECO:0000256" key="1">
    <source>
        <dbReference type="SAM" id="MobiDB-lite"/>
    </source>
</evidence>
<dbReference type="AlphaFoldDB" id="A0A1H7Q1C4"/>